<dbReference type="Proteomes" id="UP000238176">
    <property type="component" value="Unassembled WGS sequence"/>
</dbReference>
<evidence type="ECO:0000256" key="1">
    <source>
        <dbReference type="SAM" id="Phobius"/>
    </source>
</evidence>
<feature type="transmembrane region" description="Helical" evidence="1">
    <location>
        <begin position="116"/>
        <end position="140"/>
    </location>
</feature>
<dbReference type="AlphaFoldDB" id="A0A2T0UX50"/>
<organism evidence="2 3">
    <name type="scientific">Glycomyces artemisiae</name>
    <dbReference type="NCBI Taxonomy" id="1076443"/>
    <lineage>
        <taxon>Bacteria</taxon>
        <taxon>Bacillati</taxon>
        <taxon>Actinomycetota</taxon>
        <taxon>Actinomycetes</taxon>
        <taxon>Glycomycetales</taxon>
        <taxon>Glycomycetaceae</taxon>
        <taxon>Glycomyces</taxon>
    </lineage>
</organism>
<keyword evidence="1" id="KW-0472">Membrane</keyword>
<sequence length="146" mass="15570">MVMKWAVGEIAPRVDGVPGFVIDVEDHLYDTQAAAREYLQQALDFGHEASTEAQAAKLLRTMTASSQALLVVCPPIRGWVVFPVRDGFSPTQEGLFYLDDHRDDLVRRFTARTNTATGGGCAVVALAAVGGLVAGVAALAQIPWSA</sequence>
<keyword evidence="1" id="KW-1133">Transmembrane helix</keyword>
<evidence type="ECO:0000313" key="3">
    <source>
        <dbReference type="Proteomes" id="UP000238176"/>
    </source>
</evidence>
<protein>
    <submittedName>
        <fullName evidence="2">Uncharacterized protein</fullName>
    </submittedName>
</protein>
<gene>
    <name evidence="2" type="ORF">B0I28_101826</name>
</gene>
<keyword evidence="1" id="KW-0812">Transmembrane</keyword>
<evidence type="ECO:0000313" key="2">
    <source>
        <dbReference type="EMBL" id="PRY62492.1"/>
    </source>
</evidence>
<accession>A0A2T0UX50</accession>
<reference evidence="2 3" key="1">
    <citation type="submission" date="2018-03" db="EMBL/GenBank/DDBJ databases">
        <title>Genomic Encyclopedia of Type Strains, Phase III (KMG-III): the genomes of soil and plant-associated and newly described type strains.</title>
        <authorList>
            <person name="Whitman W."/>
        </authorList>
    </citation>
    <scope>NUCLEOTIDE SEQUENCE [LARGE SCALE GENOMIC DNA]</scope>
    <source>
        <strain evidence="2 3">CGMCC 4.7067</strain>
    </source>
</reference>
<dbReference type="EMBL" id="PVTJ01000001">
    <property type="protein sequence ID" value="PRY62492.1"/>
    <property type="molecule type" value="Genomic_DNA"/>
</dbReference>
<comment type="caution">
    <text evidence="2">The sequence shown here is derived from an EMBL/GenBank/DDBJ whole genome shotgun (WGS) entry which is preliminary data.</text>
</comment>
<name>A0A2T0UX50_9ACTN</name>
<keyword evidence="3" id="KW-1185">Reference proteome</keyword>
<dbReference type="RefSeq" id="WP_106362500.1">
    <property type="nucleotide sequence ID" value="NZ_PVTJ01000001.1"/>
</dbReference>
<dbReference type="OrthoDB" id="10004829at2"/>
<proteinExistence type="predicted"/>